<dbReference type="Ensembl" id="ENSSAUT00010021049.1">
    <property type="protein sequence ID" value="ENSSAUP00010019899.1"/>
    <property type="gene ID" value="ENSSAUG00010008943.1"/>
</dbReference>
<dbReference type="Pfam" id="PF21530">
    <property type="entry name" value="Pif1_2B_dom"/>
    <property type="match status" value="1"/>
</dbReference>
<dbReference type="InterPro" id="IPR027417">
    <property type="entry name" value="P-loop_NTPase"/>
</dbReference>
<evidence type="ECO:0000259" key="2">
    <source>
        <dbReference type="Pfam" id="PF05970"/>
    </source>
</evidence>
<keyword evidence="1" id="KW-0227">DNA damage</keyword>
<dbReference type="GO" id="GO:0006310">
    <property type="term" value="P:DNA recombination"/>
    <property type="evidence" value="ECO:0007669"/>
    <property type="project" value="UniProtKB-KW"/>
</dbReference>
<keyword evidence="1" id="KW-0233">DNA recombination</keyword>
<accession>A0A671V0R7</accession>
<dbReference type="GO" id="GO:0006281">
    <property type="term" value="P:DNA repair"/>
    <property type="evidence" value="ECO:0007669"/>
    <property type="project" value="UniProtKB-KW"/>
</dbReference>
<dbReference type="InParanoid" id="A0A671V0R7"/>
<keyword evidence="1" id="KW-0547">Nucleotide-binding</keyword>
<dbReference type="EC" id="5.6.2.3" evidence="1"/>
<feature type="domain" description="DNA helicase Pif1-like 2B" evidence="3">
    <location>
        <begin position="361"/>
        <end position="401"/>
    </location>
</feature>
<organism evidence="4 5">
    <name type="scientific">Sparus aurata</name>
    <name type="common">Gilthead sea bream</name>
    <dbReference type="NCBI Taxonomy" id="8175"/>
    <lineage>
        <taxon>Eukaryota</taxon>
        <taxon>Metazoa</taxon>
        <taxon>Chordata</taxon>
        <taxon>Craniata</taxon>
        <taxon>Vertebrata</taxon>
        <taxon>Euteleostomi</taxon>
        <taxon>Actinopterygii</taxon>
        <taxon>Neopterygii</taxon>
        <taxon>Teleostei</taxon>
        <taxon>Neoteleostei</taxon>
        <taxon>Acanthomorphata</taxon>
        <taxon>Eupercaria</taxon>
        <taxon>Spariformes</taxon>
        <taxon>Sparidae</taxon>
        <taxon>Sparus</taxon>
    </lineage>
</organism>
<dbReference type="InterPro" id="IPR010285">
    <property type="entry name" value="DNA_helicase_pif1-like_DEAD"/>
</dbReference>
<dbReference type="PANTHER" id="PTHR10492:SF95">
    <property type="entry name" value="HELITRON HELICASE-LIKE DOMAIN-CONTAINING PROTEIN"/>
    <property type="match status" value="1"/>
</dbReference>
<dbReference type="GeneTree" id="ENSGT00940000166217"/>
<keyword evidence="1" id="KW-0347">Helicase</keyword>
<comment type="catalytic activity">
    <reaction evidence="1">
        <text>ATP + H2O = ADP + phosphate + H(+)</text>
        <dbReference type="Rhea" id="RHEA:13065"/>
        <dbReference type="ChEBI" id="CHEBI:15377"/>
        <dbReference type="ChEBI" id="CHEBI:15378"/>
        <dbReference type="ChEBI" id="CHEBI:30616"/>
        <dbReference type="ChEBI" id="CHEBI:43474"/>
        <dbReference type="ChEBI" id="CHEBI:456216"/>
        <dbReference type="EC" id="5.6.2.3"/>
    </reaction>
</comment>
<sequence length="537" mass="60680">MEEAANVTFGPALREVFANMLMFVLRGEHLQFWERHKCVHGEDFMHRAAVNEPDENILNQVLLDLKDQVERHGFTLSGHFGLPKPNPLHDHNQTPRIIQHEIEHNMEELKANSTHTENRLNHEQQTVIKTVMESVEKGLGKMIALDASGGTGKTFILCHILNKVRAEGKVALATAVSGIAATLLPKGTTFHSRTKCPLILTDESTCSVSEHDSTATLIRMTYLMVVDEVTIMDRRALEAADRTFQWLRGSAEPFGGITVVFSGDWRQIRTVVPHGSRIEIIGRCCKSSYLWKNVETLHLTENMRISQAAEHQQAEEDFARFLLDLGEAKISVVPEEGEFAIKLNDTLTIPDSEGHHMHPTEFLNTLCPSEMPPHRITLKVGMVIMLLQNFDQQNGHCNVAKSVIGVNAGHALLIPRITLIPSDNIFPFTLRRKQFPVRPCFAMTVNKSQGQSLEHVGVFCTRDFFSHGQFYVAASRVGRSNRICILALDEETEEKHHFLSNVVFSEVLTQKTHSDNKPFHTVLWKFMFQPRKINLPD</sequence>
<comment type="similarity">
    <text evidence="1">Belongs to the helicase family.</text>
</comment>
<dbReference type="GO" id="GO:0000723">
    <property type="term" value="P:telomere maintenance"/>
    <property type="evidence" value="ECO:0007669"/>
    <property type="project" value="InterPro"/>
</dbReference>
<feature type="domain" description="DNA helicase Pif1-like DEAD-box helicase" evidence="2">
    <location>
        <begin position="120"/>
        <end position="331"/>
    </location>
</feature>
<dbReference type="AlphaFoldDB" id="A0A671V0R7"/>
<dbReference type="GO" id="GO:0016787">
    <property type="term" value="F:hydrolase activity"/>
    <property type="evidence" value="ECO:0007669"/>
    <property type="project" value="UniProtKB-KW"/>
</dbReference>
<evidence type="ECO:0000313" key="5">
    <source>
        <dbReference type="Proteomes" id="UP000472265"/>
    </source>
</evidence>
<dbReference type="PANTHER" id="PTHR10492">
    <property type="match status" value="1"/>
</dbReference>
<evidence type="ECO:0000313" key="4">
    <source>
        <dbReference type="Ensembl" id="ENSSAUP00010019899.1"/>
    </source>
</evidence>
<dbReference type="SUPFAM" id="SSF52540">
    <property type="entry name" value="P-loop containing nucleoside triphosphate hydrolases"/>
    <property type="match status" value="2"/>
</dbReference>
<reference evidence="4" key="1">
    <citation type="submission" date="2021-04" db="EMBL/GenBank/DDBJ databases">
        <authorList>
            <consortium name="Wellcome Sanger Institute Data Sharing"/>
        </authorList>
    </citation>
    <scope>NUCLEOTIDE SEQUENCE [LARGE SCALE GENOMIC DNA]</scope>
</reference>
<dbReference type="Gene3D" id="3.40.50.300">
    <property type="entry name" value="P-loop containing nucleotide triphosphate hydrolases"/>
    <property type="match status" value="1"/>
</dbReference>
<dbReference type="Proteomes" id="UP000472265">
    <property type="component" value="Chromosome 20"/>
</dbReference>
<name>A0A671V0R7_SPAAU</name>
<dbReference type="GO" id="GO:0043139">
    <property type="term" value="F:5'-3' DNA helicase activity"/>
    <property type="evidence" value="ECO:0007669"/>
    <property type="project" value="UniProtKB-EC"/>
</dbReference>
<keyword evidence="1" id="KW-0234">DNA repair</keyword>
<comment type="cofactor">
    <cofactor evidence="1">
        <name>Mg(2+)</name>
        <dbReference type="ChEBI" id="CHEBI:18420"/>
    </cofactor>
</comment>
<protein>
    <recommendedName>
        <fullName evidence="1">ATP-dependent DNA helicase</fullName>
        <ecNumber evidence="1">5.6.2.3</ecNumber>
    </recommendedName>
</protein>
<dbReference type="Pfam" id="PF05970">
    <property type="entry name" value="PIF1"/>
    <property type="match status" value="1"/>
</dbReference>
<keyword evidence="1" id="KW-0067">ATP-binding</keyword>
<proteinExistence type="inferred from homology"/>
<dbReference type="OMA" id="KPCYAMT"/>
<dbReference type="GO" id="GO:0005524">
    <property type="term" value="F:ATP binding"/>
    <property type="evidence" value="ECO:0007669"/>
    <property type="project" value="UniProtKB-KW"/>
</dbReference>
<reference evidence="4" key="3">
    <citation type="submission" date="2025-09" db="UniProtKB">
        <authorList>
            <consortium name="Ensembl"/>
        </authorList>
    </citation>
    <scope>IDENTIFICATION</scope>
</reference>
<keyword evidence="5" id="KW-1185">Reference proteome</keyword>
<evidence type="ECO:0000259" key="3">
    <source>
        <dbReference type="Pfam" id="PF21530"/>
    </source>
</evidence>
<reference evidence="4" key="2">
    <citation type="submission" date="2025-08" db="UniProtKB">
        <authorList>
            <consortium name="Ensembl"/>
        </authorList>
    </citation>
    <scope>IDENTIFICATION</scope>
</reference>
<dbReference type="InterPro" id="IPR049163">
    <property type="entry name" value="Pif1-like_2B_dom"/>
</dbReference>
<evidence type="ECO:0000256" key="1">
    <source>
        <dbReference type="RuleBase" id="RU363044"/>
    </source>
</evidence>
<keyword evidence="1" id="KW-0378">Hydrolase</keyword>